<accession>A0A5J4THH2</accession>
<sequence>MSLQYAKVTITFLPLDDKEICPVQRNANDREMSKAVHKIMDQAGIEKFYSVTSIRKASITQAIQQGASQIQINRFSRLADGTSTETWNFERMSLEIKGKLWFIWM</sequence>
<name>A0A5J4THH2_9EUKA</name>
<protein>
    <submittedName>
        <fullName evidence="1">Uncharacterized protein</fullName>
    </submittedName>
</protein>
<dbReference type="AlphaFoldDB" id="A0A5J4THH2"/>
<gene>
    <name evidence="1" type="ORF">EZS28_047293</name>
</gene>
<proteinExistence type="predicted"/>
<organism evidence="1 2">
    <name type="scientific">Streblomastix strix</name>
    <dbReference type="NCBI Taxonomy" id="222440"/>
    <lineage>
        <taxon>Eukaryota</taxon>
        <taxon>Metamonada</taxon>
        <taxon>Preaxostyla</taxon>
        <taxon>Oxymonadida</taxon>
        <taxon>Streblomastigidae</taxon>
        <taxon>Streblomastix</taxon>
    </lineage>
</organism>
<dbReference type="EMBL" id="SNRW01031798">
    <property type="protein sequence ID" value="KAA6357180.1"/>
    <property type="molecule type" value="Genomic_DNA"/>
</dbReference>
<feature type="non-terminal residue" evidence="1">
    <location>
        <position position="105"/>
    </location>
</feature>
<dbReference type="Proteomes" id="UP000324800">
    <property type="component" value="Unassembled WGS sequence"/>
</dbReference>
<evidence type="ECO:0000313" key="2">
    <source>
        <dbReference type="Proteomes" id="UP000324800"/>
    </source>
</evidence>
<reference evidence="1 2" key="1">
    <citation type="submission" date="2019-03" db="EMBL/GenBank/DDBJ databases">
        <title>Single cell metagenomics reveals metabolic interactions within the superorganism composed of flagellate Streblomastix strix and complex community of Bacteroidetes bacteria on its surface.</title>
        <authorList>
            <person name="Treitli S.C."/>
            <person name="Kolisko M."/>
            <person name="Husnik F."/>
            <person name="Keeling P."/>
            <person name="Hampl V."/>
        </authorList>
    </citation>
    <scope>NUCLEOTIDE SEQUENCE [LARGE SCALE GENOMIC DNA]</scope>
    <source>
        <strain evidence="1">ST1C</strain>
    </source>
</reference>
<comment type="caution">
    <text evidence="1">The sequence shown here is derived from an EMBL/GenBank/DDBJ whole genome shotgun (WGS) entry which is preliminary data.</text>
</comment>
<evidence type="ECO:0000313" key="1">
    <source>
        <dbReference type="EMBL" id="KAA6357180.1"/>
    </source>
</evidence>